<keyword evidence="2" id="KW-0255">Endonuclease</keyword>
<keyword evidence="3" id="KW-1185">Reference proteome</keyword>
<sequence length="176" mass="19375">MAGTLVLNASYEPLCVVPTRRAVVLILAEKASVVEAAEDEYLHSATSAIQVPRVVRLNRYVRVPYRRQVPLTRRAVLARDAHHCVYCSVRADTVDHVVPRSRGGLNEWTNVVAACARCNHRKGDRLLAEIGWSLPRPPVQPSATVALVLAWAKRDPSWDRYLGYDPALSGLAASAS</sequence>
<evidence type="ECO:0000313" key="2">
    <source>
        <dbReference type="EMBL" id="UQX89645.1"/>
    </source>
</evidence>
<reference evidence="2" key="1">
    <citation type="journal article" date="2018" name="Int. J. Syst. Evol. Microbiol.">
        <title>Jatrophihabitans telluris sp. nov., isolated from sediment soil of lava forest wetlands and the emended description of the genus Jatrophihabitans.</title>
        <authorList>
            <person name="Lee K.C."/>
            <person name="Suh M.K."/>
            <person name="Eom M.K."/>
            <person name="Kim K.K."/>
            <person name="Kim J.S."/>
            <person name="Kim D.S."/>
            <person name="Ko S.H."/>
            <person name="Shin Y.K."/>
            <person name="Lee J.S."/>
        </authorList>
    </citation>
    <scope>NUCLEOTIDE SEQUENCE</scope>
    <source>
        <strain evidence="2">N237</strain>
    </source>
</reference>
<dbReference type="CDD" id="cd00085">
    <property type="entry name" value="HNHc"/>
    <property type="match status" value="1"/>
</dbReference>
<dbReference type="InterPro" id="IPR052892">
    <property type="entry name" value="NA-targeting_endonuclease"/>
</dbReference>
<dbReference type="EMBL" id="CP097332">
    <property type="protein sequence ID" value="UQX89645.1"/>
    <property type="molecule type" value="Genomic_DNA"/>
</dbReference>
<feature type="domain" description="HNH nuclease" evidence="1">
    <location>
        <begin position="71"/>
        <end position="120"/>
    </location>
</feature>
<dbReference type="Gene3D" id="1.10.30.50">
    <property type="match status" value="1"/>
</dbReference>
<keyword evidence="2" id="KW-0540">Nuclease</keyword>
<gene>
    <name evidence="2" type="ORF">M6D93_06475</name>
</gene>
<dbReference type="SMART" id="SM00507">
    <property type="entry name" value="HNHc"/>
    <property type="match status" value="1"/>
</dbReference>
<organism evidence="2 3">
    <name type="scientific">Jatrophihabitans telluris</name>
    <dbReference type="NCBI Taxonomy" id="2038343"/>
    <lineage>
        <taxon>Bacteria</taxon>
        <taxon>Bacillati</taxon>
        <taxon>Actinomycetota</taxon>
        <taxon>Actinomycetes</taxon>
        <taxon>Jatrophihabitantales</taxon>
        <taxon>Jatrophihabitantaceae</taxon>
        <taxon>Jatrophihabitans</taxon>
    </lineage>
</organism>
<keyword evidence="2" id="KW-0378">Hydrolase</keyword>
<reference evidence="2" key="2">
    <citation type="submission" date="2022-05" db="EMBL/GenBank/DDBJ databases">
        <authorList>
            <person name="Kim J.-S."/>
            <person name="Lee K."/>
            <person name="Suh M."/>
            <person name="Eom M."/>
            <person name="Kim J.-S."/>
            <person name="Kim D.-S."/>
            <person name="Ko S.-H."/>
            <person name="Shin Y."/>
            <person name="Lee J.-S."/>
        </authorList>
    </citation>
    <scope>NUCLEOTIDE SEQUENCE</scope>
    <source>
        <strain evidence="2">N237</strain>
    </source>
</reference>
<dbReference type="PANTHER" id="PTHR33877">
    <property type="entry name" value="SLL1193 PROTEIN"/>
    <property type="match status" value="1"/>
</dbReference>
<dbReference type="RefSeq" id="WP_249773541.1">
    <property type="nucleotide sequence ID" value="NZ_CP097332.1"/>
</dbReference>
<dbReference type="GO" id="GO:0004519">
    <property type="term" value="F:endonuclease activity"/>
    <property type="evidence" value="ECO:0007669"/>
    <property type="project" value="UniProtKB-KW"/>
</dbReference>
<evidence type="ECO:0000313" key="3">
    <source>
        <dbReference type="Proteomes" id="UP001056336"/>
    </source>
</evidence>
<dbReference type="InterPro" id="IPR003615">
    <property type="entry name" value="HNH_nuc"/>
</dbReference>
<dbReference type="Pfam" id="PF14279">
    <property type="entry name" value="HNH_5"/>
    <property type="match status" value="1"/>
</dbReference>
<dbReference type="InterPro" id="IPR029471">
    <property type="entry name" value="HNH_5"/>
</dbReference>
<dbReference type="PANTHER" id="PTHR33877:SF2">
    <property type="entry name" value="OS07G0170200 PROTEIN"/>
    <property type="match status" value="1"/>
</dbReference>
<dbReference type="Proteomes" id="UP001056336">
    <property type="component" value="Chromosome"/>
</dbReference>
<proteinExistence type="predicted"/>
<protein>
    <submittedName>
        <fullName evidence="2">HNH endonuclease</fullName>
    </submittedName>
</protein>
<accession>A0ABY4R1H9</accession>
<evidence type="ECO:0000259" key="1">
    <source>
        <dbReference type="SMART" id="SM00507"/>
    </source>
</evidence>
<name>A0ABY4R1H9_9ACTN</name>